<dbReference type="Proteomes" id="UP001549104">
    <property type="component" value="Unassembled WGS sequence"/>
</dbReference>
<keyword evidence="2" id="KW-1185">Reference proteome</keyword>
<reference evidence="1 2" key="1">
    <citation type="submission" date="2024-06" db="EMBL/GenBank/DDBJ databases">
        <title>Sorghum-associated microbial communities from plants grown in Nebraska, USA.</title>
        <authorList>
            <person name="Schachtman D."/>
        </authorList>
    </citation>
    <scope>NUCLEOTIDE SEQUENCE [LARGE SCALE GENOMIC DNA]</scope>
    <source>
        <strain evidence="1 2">1288</strain>
    </source>
</reference>
<proteinExistence type="predicted"/>
<dbReference type="Pfam" id="PF14176">
    <property type="entry name" value="YxiJ"/>
    <property type="match status" value="1"/>
</dbReference>
<evidence type="ECO:0008006" key="3">
    <source>
        <dbReference type="Google" id="ProtNLM"/>
    </source>
</evidence>
<evidence type="ECO:0000313" key="1">
    <source>
        <dbReference type="EMBL" id="MET3654979.1"/>
    </source>
</evidence>
<gene>
    <name evidence="1" type="ORF">ABIC55_000063</name>
</gene>
<dbReference type="RefSeq" id="WP_187046191.1">
    <property type="nucleotide sequence ID" value="NZ_JBEPME010000001.1"/>
</dbReference>
<evidence type="ECO:0000313" key="2">
    <source>
        <dbReference type="Proteomes" id="UP001549104"/>
    </source>
</evidence>
<sequence>MKIEKELIYKELQVIKDSLHIPFPYSDIYKIQEDFIKEINPNDILTADLSAYWANIAGSLGYIERGKSEAIPQGQIDWLQLTFYDIFHQYYFLQESMINYPTFYAEYMNHEKARELLVDYLSYK</sequence>
<organism evidence="1 2">
    <name type="scientific">Sporosarcina psychrophila</name>
    <name type="common">Bacillus psychrophilus</name>
    <dbReference type="NCBI Taxonomy" id="1476"/>
    <lineage>
        <taxon>Bacteria</taxon>
        <taxon>Bacillati</taxon>
        <taxon>Bacillota</taxon>
        <taxon>Bacilli</taxon>
        <taxon>Bacillales</taxon>
        <taxon>Caryophanaceae</taxon>
        <taxon>Sporosarcina</taxon>
    </lineage>
</organism>
<name>A0ABV2K4G9_SPOPS</name>
<dbReference type="EMBL" id="JBEPME010000001">
    <property type="protein sequence ID" value="MET3654979.1"/>
    <property type="molecule type" value="Genomic_DNA"/>
</dbReference>
<comment type="caution">
    <text evidence="1">The sequence shown here is derived from an EMBL/GenBank/DDBJ whole genome shotgun (WGS) entry which is preliminary data.</text>
</comment>
<dbReference type="InterPro" id="IPR025551">
    <property type="entry name" value="WapI/YxiJ-like"/>
</dbReference>
<accession>A0ABV2K4G9</accession>
<protein>
    <recommendedName>
        <fullName evidence="3">YxiJ-like protein</fullName>
    </recommendedName>
</protein>